<evidence type="ECO:0000259" key="2">
    <source>
        <dbReference type="PROSITE" id="PS50109"/>
    </source>
</evidence>
<dbReference type="PROSITE" id="PS50109">
    <property type="entry name" value="HIS_KIN"/>
    <property type="match status" value="1"/>
</dbReference>
<dbReference type="AlphaFoldDB" id="A0A3S2U429"/>
<evidence type="ECO:0000313" key="4">
    <source>
        <dbReference type="Proteomes" id="UP000288178"/>
    </source>
</evidence>
<dbReference type="Pfam" id="PF06580">
    <property type="entry name" value="His_kinase"/>
    <property type="match status" value="1"/>
</dbReference>
<dbReference type="SUPFAM" id="SSF55874">
    <property type="entry name" value="ATPase domain of HSP90 chaperone/DNA topoisomerase II/histidine kinase"/>
    <property type="match status" value="1"/>
</dbReference>
<keyword evidence="1" id="KW-1133">Transmembrane helix</keyword>
<protein>
    <recommendedName>
        <fullName evidence="2">Histidine kinase domain-containing protein</fullName>
    </recommendedName>
</protein>
<dbReference type="InterPro" id="IPR003594">
    <property type="entry name" value="HATPase_dom"/>
</dbReference>
<proteinExistence type="predicted"/>
<feature type="transmembrane region" description="Helical" evidence="1">
    <location>
        <begin position="48"/>
        <end position="68"/>
    </location>
</feature>
<reference evidence="3 4" key="1">
    <citation type="submission" date="2019-01" db="EMBL/GenBank/DDBJ databases">
        <authorList>
            <person name="Chen W.-M."/>
        </authorList>
    </citation>
    <scope>NUCLEOTIDE SEQUENCE [LARGE SCALE GENOMIC DNA]</scope>
    <source>
        <strain evidence="3 4">ICH-3</strain>
    </source>
</reference>
<dbReference type="InterPro" id="IPR005467">
    <property type="entry name" value="His_kinase_dom"/>
</dbReference>
<keyword evidence="1" id="KW-0472">Membrane</keyword>
<dbReference type="GO" id="GO:0016020">
    <property type="term" value="C:membrane"/>
    <property type="evidence" value="ECO:0007669"/>
    <property type="project" value="InterPro"/>
</dbReference>
<evidence type="ECO:0000256" key="1">
    <source>
        <dbReference type="SAM" id="Phobius"/>
    </source>
</evidence>
<dbReference type="OrthoDB" id="9148785at2"/>
<dbReference type="Pfam" id="PF02518">
    <property type="entry name" value="HATPase_c"/>
    <property type="match status" value="1"/>
</dbReference>
<feature type="transmembrane region" description="Helical" evidence="1">
    <location>
        <begin position="109"/>
        <end position="130"/>
    </location>
</feature>
<keyword evidence="4" id="KW-1185">Reference proteome</keyword>
<name>A0A3S2U429_9BURK</name>
<organism evidence="3 4">
    <name type="scientific">Rubrivivax albus</name>
    <dbReference type="NCBI Taxonomy" id="2499835"/>
    <lineage>
        <taxon>Bacteria</taxon>
        <taxon>Pseudomonadati</taxon>
        <taxon>Pseudomonadota</taxon>
        <taxon>Betaproteobacteria</taxon>
        <taxon>Burkholderiales</taxon>
        <taxon>Sphaerotilaceae</taxon>
        <taxon>Rubrivivax</taxon>
    </lineage>
</organism>
<feature type="domain" description="Histidine kinase" evidence="2">
    <location>
        <begin position="298"/>
        <end position="388"/>
    </location>
</feature>
<dbReference type="SMART" id="SM00387">
    <property type="entry name" value="HATPase_c"/>
    <property type="match status" value="1"/>
</dbReference>
<dbReference type="Proteomes" id="UP000288178">
    <property type="component" value="Unassembled WGS sequence"/>
</dbReference>
<feature type="transmembrane region" description="Helical" evidence="1">
    <location>
        <begin position="74"/>
        <end position="97"/>
    </location>
</feature>
<dbReference type="EMBL" id="SACT01000002">
    <property type="protein sequence ID" value="RVT52563.1"/>
    <property type="molecule type" value="Genomic_DNA"/>
</dbReference>
<sequence length="388" mass="42114">MNAPPLSEGNRLQRAYARWAAPHYARMEPAVREQAELMDRFLYSRRGLGVWLGLLGSVVGTTAGLRFAGMPTSAALLIALFLWIGLPISLLGAWLVPGKFTGPTLRRKLPGFFLLALLGGLAGFIVGHVIKHGSLDLERLLDALWRGTTVLVPAVLAGAAAVLFLTWGVAQTRRQILEREVERERLARERDTAARHAAEARLKLLQAQIQPHFIFNTLAALQHWVDVGDARAPALLRTLTAFLRGSTELLGRDTVTLGAEGEAVTQYLQIMQARLGDRLRSEVHIDPACADRRLPPGLLLTLVENAIEHGIAPALDGGTVQVQTRCDEQGTTITVRDDGAGLAPGWQDGTGLANCRERLRHHGDGRGTLALRALDRGTEAVLTLPEAT</sequence>
<feature type="transmembrane region" description="Helical" evidence="1">
    <location>
        <begin position="150"/>
        <end position="170"/>
    </location>
</feature>
<gene>
    <name evidence="3" type="ORF">ENE75_09030</name>
</gene>
<dbReference type="InterPro" id="IPR010559">
    <property type="entry name" value="Sig_transdc_His_kin_internal"/>
</dbReference>
<dbReference type="InterPro" id="IPR036890">
    <property type="entry name" value="HATPase_C_sf"/>
</dbReference>
<dbReference type="InterPro" id="IPR050640">
    <property type="entry name" value="Bact_2-comp_sensor_kinase"/>
</dbReference>
<keyword evidence="1" id="KW-0812">Transmembrane</keyword>
<dbReference type="RefSeq" id="WP_128197936.1">
    <property type="nucleotide sequence ID" value="NZ_SACT01000002.1"/>
</dbReference>
<comment type="caution">
    <text evidence="3">The sequence shown here is derived from an EMBL/GenBank/DDBJ whole genome shotgun (WGS) entry which is preliminary data.</text>
</comment>
<dbReference type="GO" id="GO:0000155">
    <property type="term" value="F:phosphorelay sensor kinase activity"/>
    <property type="evidence" value="ECO:0007669"/>
    <property type="project" value="InterPro"/>
</dbReference>
<accession>A0A3S2U429</accession>
<dbReference type="Gene3D" id="3.30.565.10">
    <property type="entry name" value="Histidine kinase-like ATPase, C-terminal domain"/>
    <property type="match status" value="1"/>
</dbReference>
<dbReference type="PANTHER" id="PTHR34220:SF9">
    <property type="entry name" value="SIGNAL TRANSDUCTION HISTIDINE KINASE INTERNAL REGION DOMAIN-CONTAINING PROTEIN"/>
    <property type="match status" value="1"/>
</dbReference>
<evidence type="ECO:0000313" key="3">
    <source>
        <dbReference type="EMBL" id="RVT52563.1"/>
    </source>
</evidence>
<dbReference type="PANTHER" id="PTHR34220">
    <property type="entry name" value="SENSOR HISTIDINE KINASE YPDA"/>
    <property type="match status" value="1"/>
</dbReference>